<protein>
    <submittedName>
        <fullName evidence="1">Uncharacterized protein</fullName>
    </submittedName>
</protein>
<dbReference type="Proteomes" id="UP001458946">
    <property type="component" value="Unassembled WGS sequence"/>
</dbReference>
<organism evidence="1 2">
    <name type="scientific">Deinococcus xinjiangensis</name>
    <dbReference type="NCBI Taxonomy" id="457454"/>
    <lineage>
        <taxon>Bacteria</taxon>
        <taxon>Thermotogati</taxon>
        <taxon>Deinococcota</taxon>
        <taxon>Deinococci</taxon>
        <taxon>Deinococcales</taxon>
        <taxon>Deinococcaceae</taxon>
        <taxon>Deinococcus</taxon>
    </lineage>
</organism>
<evidence type="ECO:0000313" key="2">
    <source>
        <dbReference type="Proteomes" id="UP001458946"/>
    </source>
</evidence>
<gene>
    <name evidence="1" type="ORF">Dxin01_02213</name>
</gene>
<dbReference type="RefSeq" id="WP_353542437.1">
    <property type="nucleotide sequence ID" value="NZ_BAABRN010000024.1"/>
</dbReference>
<comment type="caution">
    <text evidence="1">The sequence shown here is derived from an EMBL/GenBank/DDBJ whole genome shotgun (WGS) entry which is preliminary data.</text>
</comment>
<dbReference type="EMBL" id="BAABRN010000024">
    <property type="protein sequence ID" value="GAA5502469.1"/>
    <property type="molecule type" value="Genomic_DNA"/>
</dbReference>
<evidence type="ECO:0000313" key="1">
    <source>
        <dbReference type="EMBL" id="GAA5502469.1"/>
    </source>
</evidence>
<sequence length="180" mass="19742">MLAGRLKLLDLRGKVQEVPPSALLLLTEQEAAAALQDLWQDAHWQRELLRSGQAGEMRALLNAESAEQFTEALMQLAKTNHLPELEKRFAALEANTAEAAERLAKGYGPSVDTQAFAVPEHHPALVALLALCRSLPEQPLLPNRSGPSISAVQIKVDPPKLDFSTQRIASVLGRNERDRT</sequence>
<keyword evidence="2" id="KW-1185">Reference proteome</keyword>
<name>A0ABP9VB37_9DEIO</name>
<accession>A0ABP9VB37</accession>
<reference evidence="1 2" key="1">
    <citation type="submission" date="2024-02" db="EMBL/GenBank/DDBJ databases">
        <title>Deinococcus xinjiangensis NBRC 107630.</title>
        <authorList>
            <person name="Ichikawa N."/>
            <person name="Katano-Makiyama Y."/>
            <person name="Hidaka K."/>
        </authorList>
    </citation>
    <scope>NUCLEOTIDE SEQUENCE [LARGE SCALE GENOMIC DNA]</scope>
    <source>
        <strain evidence="1 2">NBRC 107630</strain>
    </source>
</reference>
<proteinExistence type="predicted"/>